<reference evidence="4" key="1">
    <citation type="journal article" date="2019" name="bioRxiv">
        <title>The Genome of the Zebra Mussel, Dreissena polymorpha: A Resource for Invasive Species Research.</title>
        <authorList>
            <person name="McCartney M.A."/>
            <person name="Auch B."/>
            <person name="Kono T."/>
            <person name="Mallez S."/>
            <person name="Zhang Y."/>
            <person name="Obille A."/>
            <person name="Becker A."/>
            <person name="Abrahante J.E."/>
            <person name="Garbe J."/>
            <person name="Badalamenti J.P."/>
            <person name="Herman A."/>
            <person name="Mangelson H."/>
            <person name="Liachko I."/>
            <person name="Sullivan S."/>
            <person name="Sone E.D."/>
            <person name="Koren S."/>
            <person name="Silverstein K.A.T."/>
            <person name="Beckman K.B."/>
            <person name="Gohl D.M."/>
        </authorList>
    </citation>
    <scope>NUCLEOTIDE SEQUENCE</scope>
    <source>
        <strain evidence="4">Duluth1</strain>
        <tissue evidence="4">Whole animal</tissue>
    </source>
</reference>
<dbReference type="AlphaFoldDB" id="A0A9D3YED9"/>
<keyword evidence="1" id="KW-0880">Kelch repeat</keyword>
<evidence type="ECO:0000313" key="4">
    <source>
        <dbReference type="EMBL" id="KAH3697004.1"/>
    </source>
</evidence>
<dbReference type="InterPro" id="IPR011705">
    <property type="entry name" value="BACK"/>
</dbReference>
<dbReference type="CDD" id="cd18186">
    <property type="entry name" value="BTB_POZ_ZBTB_KLHL-like"/>
    <property type="match status" value="1"/>
</dbReference>
<gene>
    <name evidence="4" type="ORF">DPMN_084489</name>
</gene>
<dbReference type="Gene3D" id="2.120.10.80">
    <property type="entry name" value="Kelch-type beta propeller"/>
    <property type="match status" value="2"/>
</dbReference>
<name>A0A9D3YED9_DREPO</name>
<protein>
    <recommendedName>
        <fullName evidence="3">BTB domain-containing protein</fullName>
    </recommendedName>
</protein>
<dbReference type="PROSITE" id="PS50097">
    <property type="entry name" value="BTB"/>
    <property type="match status" value="1"/>
</dbReference>
<keyword evidence="2" id="KW-0677">Repeat</keyword>
<dbReference type="Proteomes" id="UP000828390">
    <property type="component" value="Unassembled WGS sequence"/>
</dbReference>
<reference evidence="4" key="2">
    <citation type="submission" date="2020-11" db="EMBL/GenBank/DDBJ databases">
        <authorList>
            <person name="McCartney M.A."/>
            <person name="Auch B."/>
            <person name="Kono T."/>
            <person name="Mallez S."/>
            <person name="Becker A."/>
            <person name="Gohl D.M."/>
            <person name="Silverstein K.A.T."/>
            <person name="Koren S."/>
            <person name="Bechman K.B."/>
            <person name="Herman A."/>
            <person name="Abrahante J.E."/>
            <person name="Garbe J."/>
        </authorList>
    </citation>
    <scope>NUCLEOTIDE SEQUENCE</scope>
    <source>
        <strain evidence="4">Duluth1</strain>
        <tissue evidence="4">Whole animal</tissue>
    </source>
</reference>
<dbReference type="OrthoDB" id="6155786at2759"/>
<dbReference type="InterPro" id="IPR000210">
    <property type="entry name" value="BTB/POZ_dom"/>
</dbReference>
<dbReference type="PANTHER" id="PTHR45632:SF30">
    <property type="entry name" value="BTB DOMAIN-CONTAINING PROTEIN"/>
    <property type="match status" value="1"/>
</dbReference>
<dbReference type="SUPFAM" id="SSF50965">
    <property type="entry name" value="Galactose oxidase, central domain"/>
    <property type="match status" value="1"/>
</dbReference>
<keyword evidence="5" id="KW-1185">Reference proteome</keyword>
<sequence length="698" mass="80201">MDFSLWGEYVKRQRQMDEVSSYNGDVDRSFTRDMGSSTVHSMKMMQHLYDQLCAQSEFCDITLAFAGIEMKAHWCVLVACPYFQSLYNSGMCEKVQGKVHIRVGKLSAVRSAITFLYTGTIKIQYAAIRDILEVADYLQIDDLKSECTNYLMGVEVSISNCVHMCLLASQYDLDNYPRVFEYMRGHLPEVLQQPDMLILTAESVVEMIKDPTLSYVPRIDFFKFILKWVENDKEQRMRFFEVMFCALELQKMNKEFLEMEVETCEYVAMSEKCKVHLLNVKMKYMTGLLSADGKTDVMLLVGGCGMGPLFHAFYAVPFLPVVDLQSLNCVYGYVISDNRWVELAPLPMAMRRPIVAFHNQTSCLYVYDGSVGIPVEDKIAYLHKYDIVGKEWTTVQIRLPAPVDDITIHAILFLSDNQYMVASARPYSSDPQKTTQQNVYMFRINSDLTQCCTIETLCTRNFKTEVQVCVAEGKYICVMCYKCGPSGIKRNKTVRFFVKDVTKGQARIPEFSRGATHESLMFAINHEVYVTKPGCYRFRKFDLRTLRWAAGKELIVPYSEDSATSARNDFVHGTFKNKMFIFGGRNGKTLVNTACAVDVTARKLENLEPVPKPIADGTVIHARIPSDVISCHIDCPHCKYTSMRSVVSYNGVEYPDEDDIYDHDLSYDDEEDDDDMYSDFWDNDMYDRVDMYGNYDWF</sequence>
<dbReference type="Gene3D" id="1.25.40.420">
    <property type="match status" value="1"/>
</dbReference>
<feature type="domain" description="BTB" evidence="3">
    <location>
        <begin position="59"/>
        <end position="125"/>
    </location>
</feature>
<dbReference type="EMBL" id="JAIWYP010000016">
    <property type="protein sequence ID" value="KAH3697004.1"/>
    <property type="molecule type" value="Genomic_DNA"/>
</dbReference>
<evidence type="ECO:0000256" key="2">
    <source>
        <dbReference type="ARBA" id="ARBA00022737"/>
    </source>
</evidence>
<dbReference type="Pfam" id="PF07707">
    <property type="entry name" value="BACK"/>
    <property type="match status" value="1"/>
</dbReference>
<dbReference type="InterPro" id="IPR011043">
    <property type="entry name" value="Gal_Oxase/kelch_b-propeller"/>
</dbReference>
<dbReference type="InterPro" id="IPR011333">
    <property type="entry name" value="SKP1/BTB/POZ_sf"/>
</dbReference>
<accession>A0A9D3YED9</accession>
<evidence type="ECO:0000256" key="1">
    <source>
        <dbReference type="ARBA" id="ARBA00022441"/>
    </source>
</evidence>
<evidence type="ECO:0000259" key="3">
    <source>
        <dbReference type="PROSITE" id="PS50097"/>
    </source>
</evidence>
<evidence type="ECO:0000313" key="5">
    <source>
        <dbReference type="Proteomes" id="UP000828390"/>
    </source>
</evidence>
<dbReference type="SMART" id="SM00875">
    <property type="entry name" value="BACK"/>
    <property type="match status" value="1"/>
</dbReference>
<proteinExistence type="predicted"/>
<dbReference type="InterPro" id="IPR015915">
    <property type="entry name" value="Kelch-typ_b-propeller"/>
</dbReference>
<dbReference type="PANTHER" id="PTHR45632">
    <property type="entry name" value="LD33804P"/>
    <property type="match status" value="1"/>
</dbReference>
<dbReference type="SUPFAM" id="SSF54695">
    <property type="entry name" value="POZ domain"/>
    <property type="match status" value="1"/>
</dbReference>
<dbReference type="Pfam" id="PF00651">
    <property type="entry name" value="BTB"/>
    <property type="match status" value="1"/>
</dbReference>
<organism evidence="4 5">
    <name type="scientific">Dreissena polymorpha</name>
    <name type="common">Zebra mussel</name>
    <name type="synonym">Mytilus polymorpha</name>
    <dbReference type="NCBI Taxonomy" id="45954"/>
    <lineage>
        <taxon>Eukaryota</taxon>
        <taxon>Metazoa</taxon>
        <taxon>Spiralia</taxon>
        <taxon>Lophotrochozoa</taxon>
        <taxon>Mollusca</taxon>
        <taxon>Bivalvia</taxon>
        <taxon>Autobranchia</taxon>
        <taxon>Heteroconchia</taxon>
        <taxon>Euheterodonta</taxon>
        <taxon>Imparidentia</taxon>
        <taxon>Neoheterodontei</taxon>
        <taxon>Myida</taxon>
        <taxon>Dreissenoidea</taxon>
        <taxon>Dreissenidae</taxon>
        <taxon>Dreissena</taxon>
    </lineage>
</organism>
<comment type="caution">
    <text evidence="4">The sequence shown here is derived from an EMBL/GenBank/DDBJ whole genome shotgun (WGS) entry which is preliminary data.</text>
</comment>
<dbReference type="Gene3D" id="3.30.710.10">
    <property type="entry name" value="Potassium Channel Kv1.1, Chain A"/>
    <property type="match status" value="1"/>
</dbReference>
<dbReference type="SMART" id="SM00225">
    <property type="entry name" value="BTB"/>
    <property type="match status" value="1"/>
</dbReference>